<evidence type="ECO:0000313" key="2">
    <source>
        <dbReference type="Proteomes" id="UP000265745"/>
    </source>
</evidence>
<dbReference type="Pfam" id="PF10123">
    <property type="entry name" value="Mu-like_Pro"/>
    <property type="match status" value="1"/>
</dbReference>
<comment type="caution">
    <text evidence="1">The sequence shown here is derived from an EMBL/GenBank/DDBJ whole genome shotgun (WGS) entry which is preliminary data.</text>
</comment>
<reference evidence="1 2" key="1">
    <citation type="submission" date="2018-06" db="EMBL/GenBank/DDBJ databases">
        <title>Pseudomonas jilinensis sp. nov., isolated from the production water of Jilin Oilfield in China.</title>
        <authorList>
            <person name="Wang J."/>
        </authorList>
    </citation>
    <scope>NUCLEOTIDE SEQUENCE [LARGE SCALE GENOMIC DNA]</scope>
    <source>
        <strain evidence="1 2">JS15-10A1</strain>
    </source>
</reference>
<accession>A0A396RZ32</accession>
<dbReference type="PIRSF" id="PIRSF016624">
    <property type="entry name" value="Mu_prophg_I"/>
    <property type="match status" value="1"/>
</dbReference>
<dbReference type="OrthoDB" id="2043985at2"/>
<dbReference type="GO" id="GO:0006508">
    <property type="term" value="P:proteolysis"/>
    <property type="evidence" value="ECO:0007669"/>
    <property type="project" value="UniProtKB-KW"/>
</dbReference>
<keyword evidence="1" id="KW-0378">Hydrolase</keyword>
<dbReference type="GO" id="GO:0008233">
    <property type="term" value="F:peptidase activity"/>
    <property type="evidence" value="ECO:0007669"/>
    <property type="project" value="UniProtKB-KW"/>
</dbReference>
<gene>
    <name evidence="1" type="ORF">C2846_05345</name>
</gene>
<dbReference type="Proteomes" id="UP000265745">
    <property type="component" value="Unassembled WGS sequence"/>
</dbReference>
<organism evidence="1 2">
    <name type="scientific">Pseudomonas jilinensis</name>
    <dbReference type="NCBI Taxonomy" id="2078689"/>
    <lineage>
        <taxon>Bacteria</taxon>
        <taxon>Pseudomonadati</taxon>
        <taxon>Pseudomonadota</taxon>
        <taxon>Gammaproteobacteria</taxon>
        <taxon>Pseudomonadales</taxon>
        <taxon>Pseudomonadaceae</taxon>
        <taxon>Pseudomonas</taxon>
    </lineage>
</organism>
<name>A0A396RZ32_9PSED</name>
<protein>
    <submittedName>
        <fullName evidence="1">Protease</fullName>
    </submittedName>
</protein>
<dbReference type="InterPro" id="IPR012106">
    <property type="entry name" value="Phage_Mu_Gp1"/>
</dbReference>
<proteinExistence type="predicted"/>
<dbReference type="EMBL" id="QJSA01000004">
    <property type="protein sequence ID" value="RHW21888.1"/>
    <property type="molecule type" value="Genomic_DNA"/>
</dbReference>
<keyword evidence="1" id="KW-0645">Protease</keyword>
<sequence length="365" mass="38569">MKKKHSFVAIAACSFQLPELGDGSVWLQFTPAGEFRPTDGRPMDVPAWRIDAASAAVVIARFQARKTPPVIDYEHQTLKKEQNGQPAPAAGRIHELEWRDGSGLWARVELTARARQMIEDGEYLYFSPVFAYGPDGTVLAVLMGALTNDPAIDGMEPLARRAAATFGLFHDEEEDTVNELLKAIIAALALKADATEAEAIAALTALKPAMDAQTKALADLRTALGLAENATTEQIAAATVQLKTNAGNPDPSKYAPIEAVSALQGQVAALTARLNTGELDGLIQGALSEGRLLPAMEGWARELGTQDIGQLKAYLEKAAPIAALTRLQSGGQPPGGETHNLSAAELEAAKLTGISPADYAKAKGA</sequence>
<dbReference type="AlphaFoldDB" id="A0A396RZ32"/>
<evidence type="ECO:0000313" key="1">
    <source>
        <dbReference type="EMBL" id="RHW21888.1"/>
    </source>
</evidence>
<keyword evidence="2" id="KW-1185">Reference proteome</keyword>